<protein>
    <recommendedName>
        <fullName evidence="5">SPOR domain-containing protein</fullName>
    </recommendedName>
</protein>
<organism evidence="3 4">
    <name type="scientific">Ornithinibacillus xuwenensis</name>
    <dbReference type="NCBI Taxonomy" id="3144668"/>
    <lineage>
        <taxon>Bacteria</taxon>
        <taxon>Bacillati</taxon>
        <taxon>Bacillota</taxon>
        <taxon>Bacilli</taxon>
        <taxon>Bacillales</taxon>
        <taxon>Bacillaceae</taxon>
        <taxon>Ornithinibacillus</taxon>
    </lineage>
</organism>
<sequence length="312" mass="34789">MSAKKPIVVRIDGKKTKNHASKNNSLEEEKRATREQAAAAEESSDNRIHTFAREYDPSLMLSKSHATKNGNLNIFKPILIAIISAIIIGSIMGFVMLKIIVNFDNDLNNNPTVATADADKDASEKNGIANGSEGSLYKIDTTSAFVLQGGVFSEKANAETESTKFIEAGYDPVIWERDSQFYLLVGIGNTKEDVLQVGESLQSSGIEVYAKEWQVAETEVTLTEEEHNWIHSFQEKWNASLEDGSSEQILSDWKQFLKTAPDQSNAFNTFVKSLEDNVNNLSGESKHEVRYTLLTFWNQYASFINNSVKDTE</sequence>
<keyword evidence="2" id="KW-0812">Transmembrane</keyword>
<dbReference type="Gene3D" id="3.30.70.1070">
    <property type="entry name" value="Sporulation related repeat"/>
    <property type="match status" value="1"/>
</dbReference>
<dbReference type="SUPFAM" id="SSF110997">
    <property type="entry name" value="Sporulation related repeat"/>
    <property type="match status" value="1"/>
</dbReference>
<dbReference type="Proteomes" id="UP001444625">
    <property type="component" value="Unassembled WGS sequence"/>
</dbReference>
<evidence type="ECO:0008006" key="5">
    <source>
        <dbReference type="Google" id="ProtNLM"/>
    </source>
</evidence>
<gene>
    <name evidence="3" type="ORF">ABC228_00865</name>
</gene>
<dbReference type="EMBL" id="JBDIML010000001">
    <property type="protein sequence ID" value="MEN2765725.1"/>
    <property type="molecule type" value="Genomic_DNA"/>
</dbReference>
<reference evidence="3 4" key="1">
    <citation type="submission" date="2024-05" db="EMBL/GenBank/DDBJ databases">
        <authorList>
            <person name="Haq I."/>
            <person name="Ullah Z."/>
            <person name="Ahmad R."/>
            <person name="Li M."/>
            <person name="Tong Y."/>
        </authorList>
    </citation>
    <scope>NUCLEOTIDE SEQUENCE [LARGE SCALE GENOMIC DNA]</scope>
    <source>
        <strain evidence="3 4">16A2E</strain>
    </source>
</reference>
<feature type="transmembrane region" description="Helical" evidence="2">
    <location>
        <begin position="78"/>
        <end position="101"/>
    </location>
</feature>
<comment type="caution">
    <text evidence="3">The sequence shown here is derived from an EMBL/GenBank/DDBJ whole genome shotgun (WGS) entry which is preliminary data.</text>
</comment>
<feature type="region of interest" description="Disordered" evidence="1">
    <location>
        <begin position="12"/>
        <end position="46"/>
    </location>
</feature>
<keyword evidence="2" id="KW-1133">Transmembrane helix</keyword>
<keyword evidence="4" id="KW-1185">Reference proteome</keyword>
<evidence type="ECO:0000256" key="2">
    <source>
        <dbReference type="SAM" id="Phobius"/>
    </source>
</evidence>
<dbReference type="InterPro" id="IPR036680">
    <property type="entry name" value="SPOR-like_sf"/>
</dbReference>
<evidence type="ECO:0000313" key="3">
    <source>
        <dbReference type="EMBL" id="MEN2765725.1"/>
    </source>
</evidence>
<feature type="compositionally biased region" description="Basic and acidic residues" evidence="1">
    <location>
        <begin position="25"/>
        <end position="34"/>
    </location>
</feature>
<name>A0ABU9XBU1_9BACI</name>
<proteinExistence type="predicted"/>
<evidence type="ECO:0000313" key="4">
    <source>
        <dbReference type="Proteomes" id="UP001444625"/>
    </source>
</evidence>
<keyword evidence="2" id="KW-0472">Membrane</keyword>
<evidence type="ECO:0000256" key="1">
    <source>
        <dbReference type="SAM" id="MobiDB-lite"/>
    </source>
</evidence>
<accession>A0ABU9XBU1</accession>
<dbReference type="RefSeq" id="WP_345823199.1">
    <property type="nucleotide sequence ID" value="NZ_JBDIML010000001.1"/>
</dbReference>